<sequence length="32" mass="3504">MVIYTLPKRLKEAACIKAIPKGLGIAARIDHL</sequence>
<organism evidence="1 2">
    <name type="scientific">Legionella cincinnatiensis</name>
    <dbReference type="NCBI Taxonomy" id="28085"/>
    <lineage>
        <taxon>Bacteria</taxon>
        <taxon>Pseudomonadati</taxon>
        <taxon>Pseudomonadota</taxon>
        <taxon>Gammaproteobacteria</taxon>
        <taxon>Legionellales</taxon>
        <taxon>Legionellaceae</taxon>
        <taxon>Legionella</taxon>
    </lineage>
</organism>
<dbReference type="AlphaFoldDB" id="A0A378IJI7"/>
<proteinExistence type="predicted"/>
<evidence type="ECO:0000313" key="2">
    <source>
        <dbReference type="Proteomes" id="UP000255316"/>
    </source>
</evidence>
<protein>
    <submittedName>
        <fullName evidence="1">Uncharacterized protein</fullName>
    </submittedName>
</protein>
<dbReference type="Proteomes" id="UP000255316">
    <property type="component" value="Unassembled WGS sequence"/>
</dbReference>
<gene>
    <name evidence="1" type="ORF">NCTC12438_01532</name>
</gene>
<reference evidence="1 2" key="1">
    <citation type="submission" date="2018-06" db="EMBL/GenBank/DDBJ databases">
        <authorList>
            <consortium name="Pathogen Informatics"/>
            <person name="Doyle S."/>
        </authorList>
    </citation>
    <scope>NUCLEOTIDE SEQUENCE [LARGE SCALE GENOMIC DNA]</scope>
    <source>
        <strain evidence="1 2">NCTC12438</strain>
    </source>
</reference>
<dbReference type="EMBL" id="UGNX01000001">
    <property type="protein sequence ID" value="STX34922.1"/>
    <property type="molecule type" value="Genomic_DNA"/>
</dbReference>
<name>A0A378IJI7_9GAMM</name>
<accession>A0A378IJI7</accession>
<evidence type="ECO:0000313" key="1">
    <source>
        <dbReference type="EMBL" id="STX34922.1"/>
    </source>
</evidence>